<organism evidence="2 3">
    <name type="scientific">Hymenobacter glacieicola</name>
    <dbReference type="NCBI Taxonomy" id="1562124"/>
    <lineage>
        <taxon>Bacteria</taxon>
        <taxon>Pseudomonadati</taxon>
        <taxon>Bacteroidota</taxon>
        <taxon>Cytophagia</taxon>
        <taxon>Cytophagales</taxon>
        <taxon>Hymenobacteraceae</taxon>
        <taxon>Hymenobacter</taxon>
    </lineage>
</organism>
<keyword evidence="1" id="KW-1133">Transmembrane helix</keyword>
<keyword evidence="3" id="KW-1185">Reference proteome</keyword>
<name>A0ABQ1WUQ3_9BACT</name>
<dbReference type="Proteomes" id="UP000601361">
    <property type="component" value="Unassembled WGS sequence"/>
</dbReference>
<accession>A0ABQ1WUQ3</accession>
<feature type="transmembrane region" description="Helical" evidence="1">
    <location>
        <begin position="20"/>
        <end position="38"/>
    </location>
</feature>
<reference evidence="3" key="1">
    <citation type="journal article" date="2019" name="Int. J. Syst. Evol. Microbiol.">
        <title>The Global Catalogue of Microorganisms (GCM) 10K type strain sequencing project: providing services to taxonomists for standard genome sequencing and annotation.</title>
        <authorList>
            <consortium name="The Broad Institute Genomics Platform"/>
            <consortium name="The Broad Institute Genome Sequencing Center for Infectious Disease"/>
            <person name="Wu L."/>
            <person name="Ma J."/>
        </authorList>
    </citation>
    <scope>NUCLEOTIDE SEQUENCE [LARGE SCALE GENOMIC DNA]</scope>
    <source>
        <strain evidence="3">CGMCC 1.12990</strain>
    </source>
</reference>
<comment type="caution">
    <text evidence="2">The sequence shown here is derived from an EMBL/GenBank/DDBJ whole genome shotgun (WGS) entry which is preliminary data.</text>
</comment>
<sequence>MPAQLLSSPDPPTVSTPFMLLWMLTVLLIFEFGIFGLYQDAQLRKYGMARRALVVRNRQERSVHILTLRYRYGPDTLQIEHTENHRRQVQELRPGDSVTVWFWPDAPRRVEVTTP</sequence>
<dbReference type="EMBL" id="BMGS01000004">
    <property type="protein sequence ID" value="GGG43641.1"/>
    <property type="molecule type" value="Genomic_DNA"/>
</dbReference>
<evidence type="ECO:0000313" key="2">
    <source>
        <dbReference type="EMBL" id="GGG43641.1"/>
    </source>
</evidence>
<keyword evidence="1" id="KW-0812">Transmembrane</keyword>
<evidence type="ECO:0008006" key="4">
    <source>
        <dbReference type="Google" id="ProtNLM"/>
    </source>
</evidence>
<dbReference type="RefSeq" id="WP_188557684.1">
    <property type="nucleotide sequence ID" value="NZ_BMGS01000004.1"/>
</dbReference>
<evidence type="ECO:0000256" key="1">
    <source>
        <dbReference type="SAM" id="Phobius"/>
    </source>
</evidence>
<protein>
    <recommendedName>
        <fullName evidence="4">DUF3592 domain-containing protein</fullName>
    </recommendedName>
</protein>
<keyword evidence="1" id="KW-0472">Membrane</keyword>
<gene>
    <name evidence="2" type="ORF">GCM10011378_20040</name>
</gene>
<proteinExistence type="predicted"/>
<evidence type="ECO:0000313" key="3">
    <source>
        <dbReference type="Proteomes" id="UP000601361"/>
    </source>
</evidence>